<evidence type="ECO:0000256" key="2">
    <source>
        <dbReference type="ARBA" id="ARBA00022448"/>
    </source>
</evidence>
<dbReference type="Proteomes" id="UP000093309">
    <property type="component" value="Unassembled WGS sequence"/>
</dbReference>
<dbReference type="GO" id="GO:0005886">
    <property type="term" value="C:plasma membrane"/>
    <property type="evidence" value="ECO:0007669"/>
    <property type="project" value="UniProtKB-SubCell"/>
</dbReference>
<comment type="subcellular location">
    <subcellularLocation>
        <location evidence="6">Cell membrane</location>
        <topology evidence="6">Multi-pass membrane protein</topology>
    </subcellularLocation>
    <subcellularLocation>
        <location evidence="1">Membrane</location>
        <topology evidence="1">Multi-pass membrane protein</topology>
    </subcellularLocation>
</comment>
<proteinExistence type="inferred from homology"/>
<keyword evidence="3 6" id="KW-0812">Transmembrane</keyword>
<gene>
    <name evidence="8" type="ORF">A8709_05250</name>
</gene>
<dbReference type="PANTHER" id="PTHR43496">
    <property type="entry name" value="PROTEIN LPLB"/>
    <property type="match status" value="1"/>
</dbReference>
<sequence>MESWGWRRDHQRNERAVRQIKMMSAEWRRGLPLYLMILPGLLFFLLFKYLPMAGLVIAFQSYNPFEGIFHSDWVGFDNFKRLFTDVDFYRLLANTLTLSAINLFLFFPAPIILALIINELGKGFFKKLMQTVIYLPHFLSWVVVVGLTSLLFATQDGGINNWLASNGFARIELLSDPAYFRPLFLMHNLWKEAGWNTIIFLAALASVDPMLYEAADMDGAGRWRKLWSVTLPSLRSTIIILFILRLGSVMEIGYEHVYLLQNTLNLKISNIFDTYVYRQGIQQGDFSFSTAVGLFKGLVGLALIMMANKLSKKAGEEGLY</sequence>
<dbReference type="GO" id="GO:0055085">
    <property type="term" value="P:transmembrane transport"/>
    <property type="evidence" value="ECO:0007669"/>
    <property type="project" value="InterPro"/>
</dbReference>
<evidence type="ECO:0000256" key="3">
    <source>
        <dbReference type="ARBA" id="ARBA00022692"/>
    </source>
</evidence>
<evidence type="ECO:0000313" key="9">
    <source>
        <dbReference type="Proteomes" id="UP000093309"/>
    </source>
</evidence>
<feature type="transmembrane region" description="Helical" evidence="6">
    <location>
        <begin position="193"/>
        <end position="214"/>
    </location>
</feature>
<comment type="caution">
    <text evidence="8">The sequence shown here is derived from an EMBL/GenBank/DDBJ whole genome shotgun (WGS) entry which is preliminary data.</text>
</comment>
<dbReference type="Pfam" id="PF00528">
    <property type="entry name" value="BPD_transp_1"/>
    <property type="match status" value="1"/>
</dbReference>
<keyword evidence="4 6" id="KW-1133">Transmembrane helix</keyword>
<comment type="similarity">
    <text evidence="6">Belongs to the binding-protein-dependent transport system permease family.</text>
</comment>
<dbReference type="Gene3D" id="1.10.3720.10">
    <property type="entry name" value="MetI-like"/>
    <property type="match status" value="1"/>
</dbReference>
<accession>A0A1C0ZSP0</accession>
<dbReference type="CDD" id="cd06261">
    <property type="entry name" value="TM_PBP2"/>
    <property type="match status" value="1"/>
</dbReference>
<organism evidence="8 9">
    <name type="scientific">Paenibacillus pectinilyticus</name>
    <dbReference type="NCBI Taxonomy" id="512399"/>
    <lineage>
        <taxon>Bacteria</taxon>
        <taxon>Bacillati</taxon>
        <taxon>Bacillota</taxon>
        <taxon>Bacilli</taxon>
        <taxon>Bacillales</taxon>
        <taxon>Paenibacillaceae</taxon>
        <taxon>Paenibacillus</taxon>
    </lineage>
</organism>
<evidence type="ECO:0000313" key="8">
    <source>
        <dbReference type="EMBL" id="OCT11099.1"/>
    </source>
</evidence>
<evidence type="ECO:0000256" key="5">
    <source>
        <dbReference type="ARBA" id="ARBA00023136"/>
    </source>
</evidence>
<dbReference type="InterPro" id="IPR000515">
    <property type="entry name" value="MetI-like"/>
</dbReference>
<feature type="transmembrane region" description="Helical" evidence="6">
    <location>
        <begin position="132"/>
        <end position="153"/>
    </location>
</feature>
<feature type="transmembrane region" description="Helical" evidence="6">
    <location>
        <begin position="286"/>
        <end position="307"/>
    </location>
</feature>
<evidence type="ECO:0000256" key="4">
    <source>
        <dbReference type="ARBA" id="ARBA00022989"/>
    </source>
</evidence>
<name>A0A1C0ZSP0_9BACL</name>
<feature type="transmembrane region" description="Helical" evidence="6">
    <location>
        <begin position="31"/>
        <end position="50"/>
    </location>
</feature>
<dbReference type="AlphaFoldDB" id="A0A1C0ZSP0"/>
<feature type="transmembrane region" description="Helical" evidence="6">
    <location>
        <begin position="100"/>
        <end position="120"/>
    </location>
</feature>
<keyword evidence="9" id="KW-1185">Reference proteome</keyword>
<reference evidence="9" key="1">
    <citation type="submission" date="2016-05" db="EMBL/GenBank/DDBJ databases">
        <title>Paenibacillus oryzae. sp. nov., isolated from the rice root.</title>
        <authorList>
            <person name="Zhang J."/>
            <person name="Zhang X."/>
        </authorList>
    </citation>
    <scope>NUCLEOTIDE SEQUENCE [LARGE SCALE GENOMIC DNA]</scope>
    <source>
        <strain evidence="9">KCTC13222</strain>
    </source>
</reference>
<dbReference type="EMBL" id="LYPC01000028">
    <property type="protein sequence ID" value="OCT11099.1"/>
    <property type="molecule type" value="Genomic_DNA"/>
</dbReference>
<feature type="domain" description="ABC transmembrane type-1" evidence="7">
    <location>
        <begin position="92"/>
        <end position="307"/>
    </location>
</feature>
<keyword evidence="2 6" id="KW-0813">Transport</keyword>
<dbReference type="SUPFAM" id="SSF161098">
    <property type="entry name" value="MetI-like"/>
    <property type="match status" value="1"/>
</dbReference>
<dbReference type="InterPro" id="IPR035906">
    <property type="entry name" value="MetI-like_sf"/>
</dbReference>
<dbReference type="PANTHER" id="PTHR43496:SF1">
    <property type="entry name" value="POLYGALACTURONAN_RHAMNOGALACTURONAN TRANSPORT SYSTEM PERMEASE PROTEIN YTEP"/>
    <property type="match status" value="1"/>
</dbReference>
<evidence type="ECO:0000256" key="6">
    <source>
        <dbReference type="RuleBase" id="RU363032"/>
    </source>
</evidence>
<evidence type="ECO:0000256" key="1">
    <source>
        <dbReference type="ARBA" id="ARBA00004141"/>
    </source>
</evidence>
<dbReference type="PROSITE" id="PS50928">
    <property type="entry name" value="ABC_TM1"/>
    <property type="match status" value="1"/>
</dbReference>
<protein>
    <submittedName>
        <fullName evidence="8">Protein lplB</fullName>
    </submittedName>
</protein>
<evidence type="ECO:0000259" key="7">
    <source>
        <dbReference type="PROSITE" id="PS50928"/>
    </source>
</evidence>
<dbReference type="STRING" id="512399.A8709_05250"/>
<keyword evidence="5 6" id="KW-0472">Membrane</keyword>